<evidence type="ECO:0000313" key="3">
    <source>
        <dbReference type="EMBL" id="CUU83359.1"/>
    </source>
</evidence>
<dbReference type="CDD" id="cd00093">
    <property type="entry name" value="HTH_XRE"/>
    <property type="match status" value="1"/>
</dbReference>
<accession>A0A9W5AU74</accession>
<evidence type="ECO:0000313" key="4">
    <source>
        <dbReference type="Proteomes" id="UP000052257"/>
    </source>
</evidence>
<dbReference type="InterPro" id="IPR001387">
    <property type="entry name" value="Cro/C1-type_HTH"/>
</dbReference>
<comment type="caution">
    <text evidence="3">The sequence shown here is derived from an EMBL/GenBank/DDBJ whole genome shotgun (WGS) entry which is preliminary data.</text>
</comment>
<dbReference type="SUPFAM" id="SSF47413">
    <property type="entry name" value="lambda repressor-like DNA-binding domains"/>
    <property type="match status" value="1"/>
</dbReference>
<dbReference type="Pfam" id="PF01381">
    <property type="entry name" value="HTH_3"/>
    <property type="match status" value="1"/>
</dbReference>
<protein>
    <submittedName>
        <fullName evidence="3">Transcriptional repressor DicA</fullName>
    </submittedName>
</protein>
<sequence>MINEEIKKLRKSLNLSQEDFGSILGVAQRTVSAWEAGNNEPSISILILIFKKWGIRNRHFI</sequence>
<feature type="domain" description="HTH cro/C1-type" evidence="2">
    <location>
        <begin position="6"/>
        <end position="49"/>
    </location>
</feature>
<dbReference type="PANTHER" id="PTHR46558">
    <property type="entry name" value="TRACRIPTIONAL REGULATORY PROTEIN-RELATED-RELATED"/>
    <property type="match status" value="1"/>
</dbReference>
<evidence type="ECO:0000256" key="1">
    <source>
        <dbReference type="ARBA" id="ARBA00023125"/>
    </source>
</evidence>
<dbReference type="GO" id="GO:0003677">
    <property type="term" value="F:DNA binding"/>
    <property type="evidence" value="ECO:0007669"/>
    <property type="project" value="UniProtKB-KW"/>
</dbReference>
<evidence type="ECO:0000259" key="2">
    <source>
        <dbReference type="PROSITE" id="PS50943"/>
    </source>
</evidence>
<dbReference type="RefSeq" id="WP_059427510.1">
    <property type="nucleotide sequence ID" value="NZ_FAUV01000003.1"/>
</dbReference>
<dbReference type="SMART" id="SM00530">
    <property type="entry name" value="HTH_XRE"/>
    <property type="match status" value="1"/>
</dbReference>
<dbReference type="EMBL" id="FAUW01000003">
    <property type="protein sequence ID" value="CUU83359.1"/>
    <property type="molecule type" value="Genomic_DNA"/>
</dbReference>
<organism evidence="3 4">
    <name type="scientific">Campylobacter hyointestinalis subsp. hyointestinalis</name>
    <dbReference type="NCBI Taxonomy" id="91352"/>
    <lineage>
        <taxon>Bacteria</taxon>
        <taxon>Pseudomonadati</taxon>
        <taxon>Campylobacterota</taxon>
        <taxon>Epsilonproteobacteria</taxon>
        <taxon>Campylobacterales</taxon>
        <taxon>Campylobacteraceae</taxon>
        <taxon>Campylobacter</taxon>
    </lineage>
</organism>
<dbReference type="Gene3D" id="1.10.260.40">
    <property type="entry name" value="lambda repressor-like DNA-binding domains"/>
    <property type="match status" value="1"/>
</dbReference>
<keyword evidence="1" id="KW-0238">DNA-binding</keyword>
<dbReference type="Proteomes" id="UP000052257">
    <property type="component" value="Unassembled WGS sequence"/>
</dbReference>
<dbReference type="AlphaFoldDB" id="A0A9W5AU74"/>
<dbReference type="InterPro" id="IPR010982">
    <property type="entry name" value="Lambda_DNA-bd_dom_sf"/>
</dbReference>
<dbReference type="PANTHER" id="PTHR46558:SF11">
    <property type="entry name" value="HTH-TYPE TRANSCRIPTIONAL REGULATOR XRE"/>
    <property type="match status" value="1"/>
</dbReference>
<reference evidence="3 4" key="1">
    <citation type="submission" date="2015-11" db="EMBL/GenBank/DDBJ databases">
        <authorList>
            <consortium name="Pathogen Informatics"/>
        </authorList>
    </citation>
    <scope>NUCLEOTIDE SEQUENCE [LARGE SCALE GENOMIC DNA]</scope>
    <source>
        <strain evidence="3 4">006A-0191</strain>
    </source>
</reference>
<gene>
    <name evidence="3" type="ORF">ERS739220_01423</name>
</gene>
<proteinExistence type="predicted"/>
<dbReference type="PROSITE" id="PS50943">
    <property type="entry name" value="HTH_CROC1"/>
    <property type="match status" value="1"/>
</dbReference>
<name>A0A9W5AU74_CAMHY</name>